<gene>
    <name evidence="7" type="ORF">DCMF_01490</name>
</gene>
<evidence type="ECO:0000256" key="5">
    <source>
        <dbReference type="ARBA" id="ARBA00023163"/>
    </source>
</evidence>
<dbReference type="Pfam" id="PF02954">
    <property type="entry name" value="HTH_8"/>
    <property type="match status" value="1"/>
</dbReference>
<dbReference type="Gene3D" id="1.10.8.60">
    <property type="match status" value="1"/>
</dbReference>
<proteinExistence type="predicted"/>
<evidence type="ECO:0000256" key="2">
    <source>
        <dbReference type="ARBA" id="ARBA00022840"/>
    </source>
</evidence>
<dbReference type="PRINTS" id="PR01590">
    <property type="entry name" value="HTHFIS"/>
</dbReference>
<dbReference type="InterPro" id="IPR003593">
    <property type="entry name" value="AAA+_ATPase"/>
</dbReference>
<evidence type="ECO:0000256" key="1">
    <source>
        <dbReference type="ARBA" id="ARBA00022741"/>
    </source>
</evidence>
<evidence type="ECO:0000259" key="6">
    <source>
        <dbReference type="PROSITE" id="PS50045"/>
    </source>
</evidence>
<organism evidence="7 8">
    <name type="scientific">Formimonas warabiya</name>
    <dbReference type="NCBI Taxonomy" id="1761012"/>
    <lineage>
        <taxon>Bacteria</taxon>
        <taxon>Bacillati</taxon>
        <taxon>Bacillota</taxon>
        <taxon>Clostridia</taxon>
        <taxon>Eubacteriales</taxon>
        <taxon>Peptococcaceae</taxon>
        <taxon>Candidatus Formimonas</taxon>
    </lineage>
</organism>
<dbReference type="InterPro" id="IPR009057">
    <property type="entry name" value="Homeodomain-like_sf"/>
</dbReference>
<reference evidence="7 8" key="1">
    <citation type="submission" date="2016-10" db="EMBL/GenBank/DDBJ databases">
        <title>Complete Genome Sequence of Peptococcaceae strain DCMF.</title>
        <authorList>
            <person name="Edwards R.J."/>
            <person name="Holland S.I."/>
            <person name="Deshpande N.P."/>
            <person name="Wong Y.K."/>
            <person name="Ertan H."/>
            <person name="Manefield M."/>
            <person name="Russell T.L."/>
            <person name="Lee M.J."/>
        </authorList>
    </citation>
    <scope>NUCLEOTIDE SEQUENCE [LARGE SCALE GENOMIC DNA]</scope>
    <source>
        <strain evidence="7 8">DCMF</strain>
    </source>
</reference>
<keyword evidence="5" id="KW-0804">Transcription</keyword>
<dbReference type="PROSITE" id="PS00688">
    <property type="entry name" value="SIGMA54_INTERACT_3"/>
    <property type="match status" value="1"/>
</dbReference>
<dbReference type="InterPro" id="IPR025944">
    <property type="entry name" value="Sigma_54_int_dom_CS"/>
</dbReference>
<dbReference type="KEGG" id="fwa:DCMF_01490"/>
<dbReference type="InterPro" id="IPR027417">
    <property type="entry name" value="P-loop_NTPase"/>
</dbReference>
<dbReference type="FunFam" id="3.40.50.300:FF:000006">
    <property type="entry name" value="DNA-binding transcriptional regulator NtrC"/>
    <property type="match status" value="1"/>
</dbReference>
<dbReference type="Gene3D" id="1.10.10.60">
    <property type="entry name" value="Homeodomain-like"/>
    <property type="match status" value="1"/>
</dbReference>
<dbReference type="Pfam" id="PF00158">
    <property type="entry name" value="Sigma54_activat"/>
    <property type="match status" value="1"/>
</dbReference>
<dbReference type="SMART" id="SM00382">
    <property type="entry name" value="AAA"/>
    <property type="match status" value="1"/>
</dbReference>
<dbReference type="Pfam" id="PF25601">
    <property type="entry name" value="AAA_lid_14"/>
    <property type="match status" value="1"/>
</dbReference>
<evidence type="ECO:0000313" key="8">
    <source>
        <dbReference type="Proteomes" id="UP000323521"/>
    </source>
</evidence>
<dbReference type="Gene3D" id="3.40.50.300">
    <property type="entry name" value="P-loop containing nucleotide triphosphate hydrolases"/>
    <property type="match status" value="1"/>
</dbReference>
<dbReference type="InterPro" id="IPR025943">
    <property type="entry name" value="Sigma_54_int_dom_ATP-bd_2"/>
</dbReference>
<dbReference type="InterPro" id="IPR025662">
    <property type="entry name" value="Sigma_54_int_dom_ATP-bd_1"/>
</dbReference>
<keyword evidence="8" id="KW-1185">Reference proteome</keyword>
<keyword evidence="1" id="KW-0547">Nucleotide-binding</keyword>
<dbReference type="SUPFAM" id="SSF52540">
    <property type="entry name" value="P-loop containing nucleoside triphosphate hydrolases"/>
    <property type="match status" value="1"/>
</dbReference>
<keyword evidence="3" id="KW-0805">Transcription regulation</keyword>
<dbReference type="RefSeq" id="WP_236860160.1">
    <property type="nucleotide sequence ID" value="NZ_CP017634.1"/>
</dbReference>
<dbReference type="PROSITE" id="PS00676">
    <property type="entry name" value="SIGMA54_INTERACT_2"/>
    <property type="match status" value="1"/>
</dbReference>
<dbReference type="CDD" id="cd00009">
    <property type="entry name" value="AAA"/>
    <property type="match status" value="1"/>
</dbReference>
<dbReference type="EMBL" id="CP017634">
    <property type="protein sequence ID" value="ATW23649.1"/>
    <property type="molecule type" value="Genomic_DNA"/>
</dbReference>
<dbReference type="PANTHER" id="PTHR32071">
    <property type="entry name" value="TRANSCRIPTIONAL REGULATORY PROTEIN"/>
    <property type="match status" value="1"/>
</dbReference>
<dbReference type="InterPro" id="IPR029016">
    <property type="entry name" value="GAF-like_dom_sf"/>
</dbReference>
<evidence type="ECO:0000256" key="3">
    <source>
        <dbReference type="ARBA" id="ARBA00023015"/>
    </source>
</evidence>
<dbReference type="InterPro" id="IPR002197">
    <property type="entry name" value="HTH_Fis"/>
</dbReference>
<dbReference type="AlphaFoldDB" id="A0A3G1KMJ6"/>
<evidence type="ECO:0000313" key="7">
    <source>
        <dbReference type="EMBL" id="ATW23649.1"/>
    </source>
</evidence>
<protein>
    <recommendedName>
        <fullName evidence="6">Sigma-54 factor interaction domain-containing protein</fullName>
    </recommendedName>
</protein>
<dbReference type="PANTHER" id="PTHR32071:SF57">
    <property type="entry name" value="C4-DICARBOXYLATE TRANSPORT TRANSCRIPTIONAL REGULATORY PROTEIN DCTD"/>
    <property type="match status" value="1"/>
</dbReference>
<dbReference type="GO" id="GO:0005524">
    <property type="term" value="F:ATP binding"/>
    <property type="evidence" value="ECO:0007669"/>
    <property type="project" value="UniProtKB-KW"/>
</dbReference>
<dbReference type="GO" id="GO:0006355">
    <property type="term" value="P:regulation of DNA-templated transcription"/>
    <property type="evidence" value="ECO:0007669"/>
    <property type="project" value="InterPro"/>
</dbReference>
<dbReference type="PROSITE" id="PS00675">
    <property type="entry name" value="SIGMA54_INTERACT_1"/>
    <property type="match status" value="1"/>
</dbReference>
<feature type="domain" description="Sigma-54 factor interaction" evidence="6">
    <location>
        <begin position="361"/>
        <end position="590"/>
    </location>
</feature>
<sequence>MQPLTQVISPAIISRERATQNNTKQAMGLFDQINQIKLDIIDKGSITCLSECIRPEVAESWVRSRNYGVNQYQLQYPMLGKSEFNKFVMKKQNLIKAAEPYLSQLDSILTCTSCYAMLTDEQGVVLHLIFRNDAISEYYHIGTGCVVNEETIGTCSHALSILYKVPYQMWGPEHYCQSLYRTTGSSAPVFDSLGNLAGTLTIVSDEDYRQNVHTLGLVLSMAWVIQDQFQLTSHNELLNSILEFEDHGLITVNNSSVITEANVKAQKLFDLPKLKGKPMEAVLGDQPLIRNVLHSGRPIDDAEMQIIKDSVPKVYQCSIYPIKDSLENIYGCILRFKISNRAQRLIQPAKGKDAQYTFKEIIASCDVMKKSLVQAKHMANSDVNILIQGESGTGKDIFAQAIHNSSRSAGPFVAVNCAAIPRSLIESELFGYEGGAFTGAERGGKRGKIELANGGTLFLDEIGDMPLEVQPVLLRVLEEKKVMRLGSNQYIPVDFRLITATNQNLLDLVNKSLFRQDLYYRLSVFRINIPPLRERNEDIIQLAQHFIHSAAQRLKIKEPVLSDPVKLLILQYLWPGNVRQLENAMLYAVHLCKGGVIWPEDLPDDIHLHSADIFQKKSYETKPIMPNSKMNLQIKEIEIISIKQALQNTGNNIRETAEILGLSKSTLYRKIREYKLMDV</sequence>
<accession>A0A3G1KMJ6</accession>
<dbReference type="PROSITE" id="PS50045">
    <property type="entry name" value="SIGMA54_INTERACT_4"/>
    <property type="match status" value="1"/>
</dbReference>
<keyword evidence="2" id="KW-0067">ATP-binding</keyword>
<dbReference type="Proteomes" id="UP000323521">
    <property type="component" value="Chromosome"/>
</dbReference>
<evidence type="ECO:0000256" key="4">
    <source>
        <dbReference type="ARBA" id="ARBA00023125"/>
    </source>
</evidence>
<keyword evidence="4" id="KW-0238">DNA-binding</keyword>
<dbReference type="GO" id="GO:0043565">
    <property type="term" value="F:sequence-specific DNA binding"/>
    <property type="evidence" value="ECO:0007669"/>
    <property type="project" value="InterPro"/>
</dbReference>
<dbReference type="InterPro" id="IPR002078">
    <property type="entry name" value="Sigma_54_int"/>
</dbReference>
<dbReference type="Gene3D" id="3.30.450.40">
    <property type="match status" value="1"/>
</dbReference>
<name>A0A3G1KMJ6_FORW1</name>
<dbReference type="Gene3D" id="3.30.450.20">
    <property type="entry name" value="PAS domain"/>
    <property type="match status" value="1"/>
</dbReference>
<dbReference type="InterPro" id="IPR058031">
    <property type="entry name" value="AAA_lid_NorR"/>
</dbReference>
<dbReference type="SUPFAM" id="SSF46689">
    <property type="entry name" value="Homeodomain-like"/>
    <property type="match status" value="1"/>
</dbReference>